<organism evidence="1">
    <name type="scientific">Ajellomyces dermatitidis (strain ATCC 18188 / CBS 674.68)</name>
    <name type="common">Blastomyces dermatitidis</name>
    <dbReference type="NCBI Taxonomy" id="653446"/>
    <lineage>
        <taxon>Eukaryota</taxon>
        <taxon>Fungi</taxon>
        <taxon>Dikarya</taxon>
        <taxon>Ascomycota</taxon>
        <taxon>Pezizomycotina</taxon>
        <taxon>Eurotiomycetes</taxon>
        <taxon>Eurotiomycetidae</taxon>
        <taxon>Onygenales</taxon>
        <taxon>Ajellomycetaceae</taxon>
        <taxon>Blastomyces</taxon>
    </lineage>
</organism>
<sequence length="81" mass="9269">MKSPRELEKNKPRAGVPALLMSMPSLILQPLAKDNQRINFEGYRAPSRIQLFRKEVRNSWAFGYSHLYDTRFSDSSISPAG</sequence>
<protein>
    <submittedName>
        <fullName evidence="1">Uncharacterized protein</fullName>
    </submittedName>
</protein>
<dbReference type="EMBL" id="GG749441">
    <property type="protein sequence ID" value="KMW67966.1"/>
    <property type="molecule type" value="Genomic_DNA"/>
</dbReference>
<proteinExistence type="predicted"/>
<dbReference type="AlphaFoldDB" id="A0A0J9EPM9"/>
<gene>
    <name evidence="1" type="ORF">BDDG_12473</name>
</gene>
<reference evidence="1" key="1">
    <citation type="submission" date="2010-03" db="EMBL/GenBank/DDBJ databases">
        <title>Annotation of Blastomyces dermatitidis strain ATCC 18188.</title>
        <authorList>
            <consortium name="The Broad Institute Genome Sequencing Platform"/>
            <consortium name="Broad Institute Genome Sequencing Center for Infectious Disease."/>
            <person name="Cuomo C."/>
            <person name="Klein B."/>
            <person name="Sullivan T."/>
            <person name="Heitman J."/>
            <person name="Young S."/>
            <person name="Zeng Q."/>
            <person name="Gargeya S."/>
            <person name="Alvarado L."/>
            <person name="Berlin A.M."/>
            <person name="Chapman S.B."/>
            <person name="Chen Z."/>
            <person name="Freedman E."/>
            <person name="Gellesch M."/>
            <person name="Goldberg J."/>
            <person name="Griggs A."/>
            <person name="Gujja S."/>
            <person name="Heilman E."/>
            <person name="Heiman D."/>
            <person name="Howarth C."/>
            <person name="Mehta T."/>
            <person name="Neiman D."/>
            <person name="Pearson M."/>
            <person name="Roberts A."/>
            <person name="Saif S."/>
            <person name="Shea T."/>
            <person name="Shenoy N."/>
            <person name="Sisk P."/>
            <person name="Stolte C."/>
            <person name="Sykes S."/>
            <person name="White J."/>
            <person name="Yandava C."/>
            <person name="Haas B."/>
            <person name="Nusbaum C."/>
            <person name="Birren B."/>
        </authorList>
    </citation>
    <scope>NUCLEOTIDE SEQUENCE</scope>
    <source>
        <strain evidence="1">ATCC 18188</strain>
    </source>
</reference>
<evidence type="ECO:0000313" key="1">
    <source>
        <dbReference type="EMBL" id="KMW67966.1"/>
    </source>
</evidence>
<accession>A0A0J9EPM9</accession>
<dbReference type="Proteomes" id="UP000007802">
    <property type="component" value="Unassembled WGS sequence"/>
</dbReference>
<name>A0A0J9EPM9_AJEDA</name>